<dbReference type="AlphaFoldDB" id="A0A162CVG7"/>
<dbReference type="RefSeq" id="WP_066307817.1">
    <property type="nucleotide sequence ID" value="NZ_LQRT01000001.1"/>
</dbReference>
<evidence type="ECO:0008006" key="4">
    <source>
        <dbReference type="Google" id="ProtNLM"/>
    </source>
</evidence>
<organism evidence="2 3">
    <name type="scientific">Aquimarina aggregata</name>
    <dbReference type="NCBI Taxonomy" id="1642818"/>
    <lineage>
        <taxon>Bacteria</taxon>
        <taxon>Pseudomonadati</taxon>
        <taxon>Bacteroidota</taxon>
        <taxon>Flavobacteriia</taxon>
        <taxon>Flavobacteriales</taxon>
        <taxon>Flavobacteriaceae</taxon>
        <taxon>Aquimarina</taxon>
    </lineage>
</organism>
<reference evidence="2 3" key="1">
    <citation type="submission" date="2016-01" db="EMBL/GenBank/DDBJ databases">
        <title>The draft genome sequence of Aquimarina sp. RZW4-3-2.</title>
        <authorList>
            <person name="Wang Y."/>
        </authorList>
    </citation>
    <scope>NUCLEOTIDE SEQUENCE [LARGE SCALE GENOMIC DNA]</scope>
    <source>
        <strain evidence="2 3">RZW4-3-2</strain>
    </source>
</reference>
<feature type="transmembrane region" description="Helical" evidence="1">
    <location>
        <begin position="195"/>
        <end position="215"/>
    </location>
</feature>
<evidence type="ECO:0000256" key="1">
    <source>
        <dbReference type="SAM" id="Phobius"/>
    </source>
</evidence>
<keyword evidence="1" id="KW-0812">Transmembrane</keyword>
<sequence>MKRIELFEFEDFIWFPEVIRTCMTNLIVVLHKILNTSEVLVGLLENVQKHHEFSKVIDLGSGSGGAMPEVIKLINEKKDEPIQLILTDLYPNSKCIHKINNGSLKNVVYKETSINATNLDKTPKGLKTMVNSFHHMPPAQAKKILKSAQENKEPILIYEMGENFVPTLIWWLFLPVSLLILFVMSLFMTPFVRPLTWQQIVFTYFIPIIPICYAWDGQASTMRTYTFKDVGYLLQDIEDEDYTWKIESAKKKNGKKLGYYILGLPK</sequence>
<proteinExistence type="predicted"/>
<dbReference type="STRING" id="1642818.AWE51_15500"/>
<evidence type="ECO:0000313" key="2">
    <source>
        <dbReference type="EMBL" id="KZS42774.1"/>
    </source>
</evidence>
<keyword evidence="1" id="KW-1133">Transmembrane helix</keyword>
<keyword evidence="1" id="KW-0472">Membrane</keyword>
<name>A0A162CVG7_9FLAO</name>
<dbReference type="EMBL" id="LQRT01000001">
    <property type="protein sequence ID" value="KZS42774.1"/>
    <property type="molecule type" value="Genomic_DNA"/>
</dbReference>
<evidence type="ECO:0000313" key="3">
    <source>
        <dbReference type="Proteomes" id="UP000076715"/>
    </source>
</evidence>
<feature type="transmembrane region" description="Helical" evidence="1">
    <location>
        <begin position="168"/>
        <end position="189"/>
    </location>
</feature>
<dbReference type="Proteomes" id="UP000076715">
    <property type="component" value="Unassembled WGS sequence"/>
</dbReference>
<dbReference type="OrthoDB" id="117053at2"/>
<comment type="caution">
    <text evidence="2">The sequence shown here is derived from an EMBL/GenBank/DDBJ whole genome shotgun (WGS) entry which is preliminary data.</text>
</comment>
<accession>A0A162CVG7</accession>
<keyword evidence="3" id="KW-1185">Reference proteome</keyword>
<gene>
    <name evidence="2" type="ORF">AWE51_15500</name>
</gene>
<protein>
    <recommendedName>
        <fullName evidence="4">Class I SAM-dependent methyltransferase</fullName>
    </recommendedName>
</protein>